<evidence type="ECO:0000313" key="3">
    <source>
        <dbReference type="Proteomes" id="UP000316806"/>
    </source>
</evidence>
<name>A0A516R927_STRST</name>
<dbReference type="AlphaFoldDB" id="A0A516R927"/>
<proteinExistence type="predicted"/>
<gene>
    <name evidence="2" type="ORF">FH965_17555</name>
</gene>
<accession>A0A516R927</accession>
<dbReference type="EMBL" id="CP040916">
    <property type="protein sequence ID" value="QDQ12158.1"/>
    <property type="molecule type" value="Genomic_DNA"/>
</dbReference>
<reference evidence="2 3" key="1">
    <citation type="journal article" date="2019" name="J. Ind. Microbiol. Biotechnol.">
        <title>The complete genomic sequence of Streptomyces spectabilis NRRL-2792 and identification of secondary metabolite biosynthetic gene clusters.</title>
        <authorList>
            <person name="Sinha A."/>
            <person name="Phillips-Salemka S."/>
            <person name="Niraula T.A."/>
            <person name="Short K.A."/>
            <person name="Niraula N.P."/>
        </authorList>
    </citation>
    <scope>NUCLEOTIDE SEQUENCE [LARGE SCALE GENOMIC DNA]</scope>
    <source>
        <strain evidence="2 3">NRRL 2792</strain>
    </source>
</reference>
<evidence type="ECO:0000256" key="1">
    <source>
        <dbReference type="SAM" id="MobiDB-lite"/>
    </source>
</evidence>
<evidence type="ECO:0000313" key="2">
    <source>
        <dbReference type="EMBL" id="QDQ12158.1"/>
    </source>
</evidence>
<protein>
    <submittedName>
        <fullName evidence="2">Uncharacterized protein</fullName>
    </submittedName>
</protein>
<feature type="region of interest" description="Disordered" evidence="1">
    <location>
        <begin position="1"/>
        <end position="76"/>
    </location>
</feature>
<dbReference type="Proteomes" id="UP000316806">
    <property type="component" value="Chromosome"/>
</dbReference>
<sequence length="76" mass="8371">MRHTVRRAPQGVEQAGARPRPVRRAERATRHGAASGATPPRLGLMTTRISHKVPEPDADSASRRVTRRTQPDIDAQ</sequence>
<organism evidence="2 3">
    <name type="scientific">Streptomyces spectabilis</name>
    <dbReference type="NCBI Taxonomy" id="68270"/>
    <lineage>
        <taxon>Bacteria</taxon>
        <taxon>Bacillati</taxon>
        <taxon>Actinomycetota</taxon>
        <taxon>Actinomycetes</taxon>
        <taxon>Kitasatosporales</taxon>
        <taxon>Streptomycetaceae</taxon>
        <taxon>Streptomyces</taxon>
    </lineage>
</organism>